<reference evidence="1 2" key="1">
    <citation type="journal article" date="2016" name="ISME J.">
        <title>Chasing the elusive Euryarchaeota class WSA2: genomes reveal a uniquely fastidious methyl-reducing methanogen.</title>
        <authorList>
            <person name="Nobu M.K."/>
            <person name="Narihiro T."/>
            <person name="Kuroda K."/>
            <person name="Mei R."/>
            <person name="Liu W.T."/>
        </authorList>
    </citation>
    <scope>NUCLEOTIDE SEQUENCE [LARGE SCALE GENOMIC DNA]</scope>
    <source>
        <strain evidence="1">U1lsi0528_Bin055</strain>
    </source>
</reference>
<dbReference type="EMBL" id="LNGC01000040">
    <property type="protein sequence ID" value="KYC51940.1"/>
    <property type="molecule type" value="Genomic_DNA"/>
</dbReference>
<proteinExistence type="predicted"/>
<comment type="caution">
    <text evidence="1">The sequence shown here is derived from an EMBL/GenBank/DDBJ whole genome shotgun (WGS) entry which is preliminary data.</text>
</comment>
<sequence length="180" mass="19881">MLASEITPEKVRDPQNKILPHWSVVNIAKATGQSVISFFGDTIKSVGYGRTSMSIAHRFNKGENFILQGIGRIFVPGILYADWNLLMSKHPFITLKIGNEEMLNYPLNLVKDILSVDGAAGAYVRENVGDWTKIPNAIEIPDETEFSIDMNAGDGDFSTLTPTGGIYMGVVMFGQGRRRK</sequence>
<protein>
    <submittedName>
        <fullName evidence="1">Uncharacterized protein</fullName>
    </submittedName>
</protein>
<evidence type="ECO:0000313" key="2">
    <source>
        <dbReference type="Proteomes" id="UP000075398"/>
    </source>
</evidence>
<dbReference type="AlphaFoldDB" id="A0A150J3Z6"/>
<organism evidence="1 2">
    <name type="scientific">Candidatus Methanofastidiosum methylothiophilum</name>
    <dbReference type="NCBI Taxonomy" id="1705564"/>
    <lineage>
        <taxon>Archaea</taxon>
        <taxon>Methanobacteriati</taxon>
        <taxon>Methanobacteriota</taxon>
        <taxon>Stenosarchaea group</taxon>
        <taxon>Candidatus Methanofastidiosia</taxon>
        <taxon>Candidatus Methanofastidiosales</taxon>
        <taxon>Candidatus Methanofastidiosaceae</taxon>
        <taxon>Candidatus Methanofastidiosum</taxon>
    </lineage>
</organism>
<evidence type="ECO:0000313" key="1">
    <source>
        <dbReference type="EMBL" id="KYC51940.1"/>
    </source>
</evidence>
<dbReference type="Proteomes" id="UP000075398">
    <property type="component" value="Unassembled WGS sequence"/>
</dbReference>
<accession>A0A150J3Z6</accession>
<name>A0A150J3Z6_9EURY</name>
<gene>
    <name evidence="1" type="ORF">AMQ22_01075</name>
</gene>